<dbReference type="GO" id="GO:0006688">
    <property type="term" value="P:glycosphingolipid biosynthetic process"/>
    <property type="evidence" value="ECO:0007669"/>
    <property type="project" value="TreeGrafter"/>
</dbReference>
<dbReference type="GO" id="GO:0033842">
    <property type="term" value="F:N-acetyl-beta-glucosaminyl-derivative 4-beta-N-acetylgalactosaminyltransferase activity"/>
    <property type="evidence" value="ECO:0007669"/>
    <property type="project" value="TreeGrafter"/>
</dbReference>
<comment type="subcellular location">
    <subcellularLocation>
        <location evidence="1">Membrane</location>
        <topology evidence="1">Single-pass type II membrane protein</topology>
    </subcellularLocation>
</comment>
<dbReference type="PANTHER" id="PTHR19300:SF57">
    <property type="entry name" value="BETA-1,4-N-ACETYLGALACTOSAMINYLTRANSFERASE"/>
    <property type="match status" value="1"/>
</dbReference>
<dbReference type="AlphaFoldDB" id="A0A3R7LT81"/>
<organism evidence="14 15">
    <name type="scientific">Penaeus vannamei</name>
    <name type="common">Whiteleg shrimp</name>
    <name type="synonym">Litopenaeus vannamei</name>
    <dbReference type="NCBI Taxonomy" id="6689"/>
    <lineage>
        <taxon>Eukaryota</taxon>
        <taxon>Metazoa</taxon>
        <taxon>Ecdysozoa</taxon>
        <taxon>Arthropoda</taxon>
        <taxon>Crustacea</taxon>
        <taxon>Multicrustacea</taxon>
        <taxon>Malacostraca</taxon>
        <taxon>Eumalacostraca</taxon>
        <taxon>Eucarida</taxon>
        <taxon>Decapoda</taxon>
        <taxon>Dendrobranchiata</taxon>
        <taxon>Penaeoidea</taxon>
        <taxon>Penaeidae</taxon>
        <taxon>Penaeus</taxon>
    </lineage>
</organism>
<dbReference type="PANTHER" id="PTHR19300">
    <property type="entry name" value="BETA-1,4-GALACTOSYLTRANSFERASE"/>
    <property type="match status" value="1"/>
</dbReference>
<dbReference type="InterPro" id="IPR027995">
    <property type="entry name" value="Galactosyl_T_N"/>
</dbReference>
<keyword evidence="15" id="KW-1185">Reference proteome</keyword>
<dbReference type="Pfam" id="PF02709">
    <property type="entry name" value="Glyco_transf_7C"/>
    <property type="match status" value="1"/>
</dbReference>
<keyword evidence="8 11" id="KW-1133">Transmembrane helix</keyword>
<evidence type="ECO:0000256" key="5">
    <source>
        <dbReference type="ARBA" id="ARBA00022679"/>
    </source>
</evidence>
<gene>
    <name evidence="14" type="ORF">C7M84_018330</name>
</gene>
<dbReference type="Proteomes" id="UP000283509">
    <property type="component" value="Unassembled WGS sequence"/>
</dbReference>
<keyword evidence="7" id="KW-0735">Signal-anchor</keyword>
<dbReference type="Gene3D" id="3.90.550.10">
    <property type="entry name" value="Spore Coat Polysaccharide Biosynthesis Protein SpsA, Chain A"/>
    <property type="match status" value="1"/>
</dbReference>
<comment type="pathway">
    <text evidence="2">Protein modification; protein glycosylation.</text>
</comment>
<protein>
    <submittedName>
        <fullName evidence="14">Putative beta-1,4-galactosyltransferase 1</fullName>
    </submittedName>
</protein>
<evidence type="ECO:0000256" key="6">
    <source>
        <dbReference type="ARBA" id="ARBA00022692"/>
    </source>
</evidence>
<dbReference type="InterPro" id="IPR027791">
    <property type="entry name" value="Galactosyl_T_C"/>
</dbReference>
<sequence length="277" mass="32353">MKLVKSVPVNYRRVWCITSAVSLCLWILPFILGKYTDVTFPFIASEDIPQELVGLVGPTENGLDWCPVLSPHVVNVDRLTTNKIFPQTDEDIVKKYNILPGGTWKPTECQSRYHVAIIIPYRNRSLHLQQFLTYMHPFLMRQQLNYRIVVVEQTDEKQFNRAKLLNIGFVETNKLAQVDCFIFHDVDLLPQNDLNVYACTHNPRHMYSAIDTFRYQLPYRRLFGGAVAVQKVHFEEINGFANKFYGWGAEDDDFYNRFEKRGLHIIRFDPAVAKEFQ</sequence>
<reference evidence="14 15" key="1">
    <citation type="submission" date="2018-04" db="EMBL/GenBank/DDBJ databases">
        <authorList>
            <person name="Zhang X."/>
            <person name="Yuan J."/>
            <person name="Li F."/>
            <person name="Xiang J."/>
        </authorList>
    </citation>
    <scope>NUCLEOTIDE SEQUENCE [LARGE SCALE GENOMIC DNA]</scope>
    <source>
        <tissue evidence="14">Muscle</tissue>
    </source>
</reference>
<dbReference type="UniPathway" id="UPA00378"/>
<comment type="caution">
    <text evidence="14">The sequence shown here is derived from an EMBL/GenBank/DDBJ whole genome shotgun (WGS) entry which is preliminary data.</text>
</comment>
<dbReference type="PRINTS" id="PR02050">
    <property type="entry name" value="B14GALTRFASE"/>
</dbReference>
<dbReference type="GO" id="GO:0005794">
    <property type="term" value="C:Golgi apparatus"/>
    <property type="evidence" value="ECO:0007669"/>
    <property type="project" value="TreeGrafter"/>
</dbReference>
<evidence type="ECO:0000313" key="15">
    <source>
        <dbReference type="Proteomes" id="UP000283509"/>
    </source>
</evidence>
<dbReference type="STRING" id="6689.A0A3R7LT81"/>
<evidence type="ECO:0000313" key="14">
    <source>
        <dbReference type="EMBL" id="ROT63768.1"/>
    </source>
</evidence>
<evidence type="ECO:0000256" key="7">
    <source>
        <dbReference type="ARBA" id="ARBA00022968"/>
    </source>
</evidence>
<keyword evidence="6 11" id="KW-0812">Transmembrane</keyword>
<evidence type="ECO:0000256" key="4">
    <source>
        <dbReference type="ARBA" id="ARBA00022676"/>
    </source>
</evidence>
<dbReference type="OrthoDB" id="10038994at2759"/>
<keyword evidence="9 11" id="KW-0472">Membrane</keyword>
<dbReference type="GO" id="GO:0008378">
    <property type="term" value="F:galactosyltransferase activity"/>
    <property type="evidence" value="ECO:0007669"/>
    <property type="project" value="TreeGrafter"/>
</dbReference>
<keyword evidence="5 14" id="KW-0808">Transferase</keyword>
<dbReference type="GO" id="GO:0016020">
    <property type="term" value="C:membrane"/>
    <property type="evidence" value="ECO:0007669"/>
    <property type="project" value="UniProtKB-SubCell"/>
</dbReference>
<keyword evidence="4 14" id="KW-0328">Glycosyltransferase</keyword>
<dbReference type="EMBL" id="QCYY01003382">
    <property type="protein sequence ID" value="ROT63768.1"/>
    <property type="molecule type" value="Genomic_DNA"/>
</dbReference>
<evidence type="ECO:0000256" key="10">
    <source>
        <dbReference type="ARBA" id="ARBA00023180"/>
    </source>
</evidence>
<dbReference type="InterPro" id="IPR003859">
    <property type="entry name" value="Galactosyl_T"/>
</dbReference>
<feature type="domain" description="Galactosyltransferase N-terminal" evidence="13">
    <location>
        <begin position="66"/>
        <end position="200"/>
    </location>
</feature>
<keyword evidence="10" id="KW-0325">Glycoprotein</keyword>
<name>A0A3R7LT81_PENVA</name>
<evidence type="ECO:0000256" key="9">
    <source>
        <dbReference type="ARBA" id="ARBA00023136"/>
    </source>
</evidence>
<reference evidence="14 15" key="2">
    <citation type="submission" date="2019-01" db="EMBL/GenBank/DDBJ databases">
        <title>The decoding of complex shrimp genome reveals the adaptation for benthos swimmer, frequently molting mechanism and breeding impact on genome.</title>
        <authorList>
            <person name="Sun Y."/>
            <person name="Gao Y."/>
            <person name="Yu Y."/>
        </authorList>
    </citation>
    <scope>NUCLEOTIDE SEQUENCE [LARGE SCALE GENOMIC DNA]</scope>
    <source>
        <tissue evidence="14">Muscle</tissue>
    </source>
</reference>
<evidence type="ECO:0000256" key="1">
    <source>
        <dbReference type="ARBA" id="ARBA00004606"/>
    </source>
</evidence>
<evidence type="ECO:0000256" key="11">
    <source>
        <dbReference type="SAM" id="Phobius"/>
    </source>
</evidence>
<evidence type="ECO:0000259" key="12">
    <source>
        <dbReference type="Pfam" id="PF02709"/>
    </source>
</evidence>
<evidence type="ECO:0000256" key="8">
    <source>
        <dbReference type="ARBA" id="ARBA00022989"/>
    </source>
</evidence>
<dbReference type="GO" id="GO:0005975">
    <property type="term" value="P:carbohydrate metabolic process"/>
    <property type="evidence" value="ECO:0007669"/>
    <property type="project" value="InterPro"/>
</dbReference>
<proteinExistence type="inferred from homology"/>
<feature type="transmembrane region" description="Helical" evidence="11">
    <location>
        <begin position="12"/>
        <end position="32"/>
    </location>
</feature>
<evidence type="ECO:0000256" key="3">
    <source>
        <dbReference type="ARBA" id="ARBA00005735"/>
    </source>
</evidence>
<comment type="similarity">
    <text evidence="3">Belongs to the glycosyltransferase 7 family.</text>
</comment>
<evidence type="ECO:0000256" key="2">
    <source>
        <dbReference type="ARBA" id="ARBA00004922"/>
    </source>
</evidence>
<accession>A0A3R7LT81</accession>
<dbReference type="SUPFAM" id="SSF53448">
    <property type="entry name" value="Nucleotide-diphospho-sugar transferases"/>
    <property type="match status" value="1"/>
</dbReference>
<dbReference type="InterPro" id="IPR029044">
    <property type="entry name" value="Nucleotide-diphossugar_trans"/>
</dbReference>
<evidence type="ECO:0000259" key="13">
    <source>
        <dbReference type="Pfam" id="PF13733"/>
    </source>
</evidence>
<dbReference type="Pfam" id="PF13733">
    <property type="entry name" value="Glyco_transf_7N"/>
    <property type="match status" value="1"/>
</dbReference>
<feature type="domain" description="Galactosyltransferase C-terminal" evidence="12">
    <location>
        <begin position="204"/>
        <end position="272"/>
    </location>
</feature>